<dbReference type="AlphaFoldDB" id="A0A397W5V2"/>
<reference evidence="1 2" key="1">
    <citation type="submission" date="2018-06" db="EMBL/GenBank/DDBJ databases">
        <title>Comparative genomics reveals the genomic features of Rhizophagus irregularis, R. cerebriforme, R. diaphanum and Gigaspora rosea, and their symbiotic lifestyle signature.</title>
        <authorList>
            <person name="Morin E."/>
            <person name="San Clemente H."/>
            <person name="Chen E.C.H."/>
            <person name="De La Providencia I."/>
            <person name="Hainaut M."/>
            <person name="Kuo A."/>
            <person name="Kohler A."/>
            <person name="Murat C."/>
            <person name="Tang N."/>
            <person name="Roy S."/>
            <person name="Loubradou J."/>
            <person name="Henrissat B."/>
            <person name="Grigoriev I.V."/>
            <person name="Corradi N."/>
            <person name="Roux C."/>
            <person name="Martin F.M."/>
        </authorList>
    </citation>
    <scope>NUCLEOTIDE SEQUENCE [LARGE SCALE GENOMIC DNA]</scope>
    <source>
        <strain evidence="1 2">DAOM 194757</strain>
    </source>
</reference>
<comment type="caution">
    <text evidence="1">The sequence shown here is derived from an EMBL/GenBank/DDBJ whole genome shotgun (WGS) entry which is preliminary data.</text>
</comment>
<organism evidence="1 2">
    <name type="scientific">Gigaspora rosea</name>
    <dbReference type="NCBI Taxonomy" id="44941"/>
    <lineage>
        <taxon>Eukaryota</taxon>
        <taxon>Fungi</taxon>
        <taxon>Fungi incertae sedis</taxon>
        <taxon>Mucoromycota</taxon>
        <taxon>Glomeromycotina</taxon>
        <taxon>Glomeromycetes</taxon>
        <taxon>Diversisporales</taxon>
        <taxon>Gigasporaceae</taxon>
        <taxon>Gigaspora</taxon>
    </lineage>
</organism>
<evidence type="ECO:0000313" key="1">
    <source>
        <dbReference type="EMBL" id="RIB30074.1"/>
    </source>
</evidence>
<evidence type="ECO:0000313" key="2">
    <source>
        <dbReference type="Proteomes" id="UP000266673"/>
    </source>
</evidence>
<name>A0A397W5V2_9GLOM</name>
<protein>
    <recommendedName>
        <fullName evidence="3">C2H2-type domain-containing protein</fullName>
    </recommendedName>
</protein>
<dbReference type="OrthoDB" id="2427837at2759"/>
<dbReference type="EMBL" id="QKWP01000022">
    <property type="protein sequence ID" value="RIB30074.1"/>
    <property type="molecule type" value="Genomic_DNA"/>
</dbReference>
<proteinExistence type="predicted"/>
<gene>
    <name evidence="1" type="ORF">C2G38_688346</name>
</gene>
<dbReference type="Proteomes" id="UP000266673">
    <property type="component" value="Unassembled WGS sequence"/>
</dbReference>
<sequence>MGTNDSWSAFGVPIVLISNYALKQEFKCEICGITYKTKRGFNRHQSIVRKYNILREGLCVLPFEAVNQFKKDLTYIIGSKLKAHYSQSGRQAFSFPCLESLFFEVFKGYIHYFSQKNNSYKCFFHGPDAYIQLASIFNNLNWGVNFLTMINKRLSYCSTNKLKKKIIIRKSQDFQN</sequence>
<keyword evidence="2" id="KW-1185">Reference proteome</keyword>
<evidence type="ECO:0008006" key="3">
    <source>
        <dbReference type="Google" id="ProtNLM"/>
    </source>
</evidence>
<accession>A0A397W5V2</accession>